<dbReference type="EMBL" id="DSRU01000246">
    <property type="protein sequence ID" value="HFM99452.1"/>
    <property type="molecule type" value="Genomic_DNA"/>
</dbReference>
<dbReference type="PROSITE" id="PS51257">
    <property type="entry name" value="PROKAR_LIPOPROTEIN"/>
    <property type="match status" value="1"/>
</dbReference>
<sequence length="164" mass="18574">MMQHIKKRYLFLFFLSLVIVSCQGNSVDRTLYVSSTCASKQVENTQVHYVSIKDKPTLVIWADYVGTEANTCQSPYKGSYKGEISEGARRIDWEWGSPDGKQNIVAINGIQFVFDKGNVFLVNIKGDDRIQQLQRDLKSGSNTVERLSKDDSEIQKFVQSANQP</sequence>
<protein>
    <submittedName>
        <fullName evidence="2">Uncharacterized protein</fullName>
    </submittedName>
</protein>
<dbReference type="AlphaFoldDB" id="A0A7C3PES3"/>
<evidence type="ECO:0000256" key="1">
    <source>
        <dbReference type="SAM" id="SignalP"/>
    </source>
</evidence>
<organism evidence="2">
    <name type="scientific">Oscillatoriales cyanobacterium SpSt-418</name>
    <dbReference type="NCBI Taxonomy" id="2282169"/>
    <lineage>
        <taxon>Bacteria</taxon>
        <taxon>Bacillati</taxon>
        <taxon>Cyanobacteriota</taxon>
        <taxon>Cyanophyceae</taxon>
        <taxon>Oscillatoriophycideae</taxon>
        <taxon>Oscillatoriales</taxon>
    </lineage>
</organism>
<accession>A0A7C3PES3</accession>
<comment type="caution">
    <text evidence="2">The sequence shown here is derived from an EMBL/GenBank/DDBJ whole genome shotgun (WGS) entry which is preliminary data.</text>
</comment>
<gene>
    <name evidence="2" type="ORF">ENR64_17150</name>
</gene>
<feature type="chain" id="PRO_5027843556" evidence="1">
    <location>
        <begin position="25"/>
        <end position="164"/>
    </location>
</feature>
<proteinExistence type="predicted"/>
<evidence type="ECO:0000313" key="2">
    <source>
        <dbReference type="EMBL" id="HFM99452.1"/>
    </source>
</evidence>
<name>A0A7C3PES3_9CYAN</name>
<keyword evidence="1" id="KW-0732">Signal</keyword>
<feature type="signal peptide" evidence="1">
    <location>
        <begin position="1"/>
        <end position="24"/>
    </location>
</feature>
<reference evidence="2" key="1">
    <citation type="journal article" date="2020" name="mSystems">
        <title>Genome- and Community-Level Interaction Insights into Carbon Utilization and Element Cycling Functions of Hydrothermarchaeota in Hydrothermal Sediment.</title>
        <authorList>
            <person name="Zhou Z."/>
            <person name="Liu Y."/>
            <person name="Xu W."/>
            <person name="Pan J."/>
            <person name="Luo Z.H."/>
            <person name="Li M."/>
        </authorList>
    </citation>
    <scope>NUCLEOTIDE SEQUENCE [LARGE SCALE GENOMIC DNA]</scope>
    <source>
        <strain evidence="2">SpSt-418</strain>
    </source>
</reference>